<organism evidence="1 2">
    <name type="scientific">Puccinia graminis f. sp. tritici</name>
    <dbReference type="NCBI Taxonomy" id="56615"/>
    <lineage>
        <taxon>Eukaryota</taxon>
        <taxon>Fungi</taxon>
        <taxon>Dikarya</taxon>
        <taxon>Basidiomycota</taxon>
        <taxon>Pucciniomycotina</taxon>
        <taxon>Pucciniomycetes</taxon>
        <taxon>Pucciniales</taxon>
        <taxon>Pucciniaceae</taxon>
        <taxon>Puccinia</taxon>
    </lineage>
</organism>
<sequence>MPKYIKTFLAMYFTLAIYIANTRTGISKSSLLRRSMAESSGNVIISSLDTYIQATLNAFGLAGRSHYNIMLDHLRSCQGNWLDHLVLLTVGSLSSQTKIGGVRVDTCLDDKKREKMIQDFISMILNR</sequence>
<evidence type="ECO:0000313" key="2">
    <source>
        <dbReference type="Proteomes" id="UP000324748"/>
    </source>
</evidence>
<dbReference type="AlphaFoldDB" id="A0A5B0M6K8"/>
<name>A0A5B0M6K8_PUCGR</name>
<gene>
    <name evidence="1" type="ORF">PGT21_021969</name>
</gene>
<accession>A0A5B0M6K8</accession>
<protein>
    <submittedName>
        <fullName evidence="1">Uncharacterized protein</fullName>
    </submittedName>
</protein>
<proteinExistence type="predicted"/>
<keyword evidence="2" id="KW-1185">Reference proteome</keyword>
<dbReference type="EMBL" id="VSWC01000170">
    <property type="protein sequence ID" value="KAA1071879.1"/>
    <property type="molecule type" value="Genomic_DNA"/>
</dbReference>
<dbReference type="Proteomes" id="UP000324748">
    <property type="component" value="Unassembled WGS sequence"/>
</dbReference>
<evidence type="ECO:0000313" key="1">
    <source>
        <dbReference type="EMBL" id="KAA1071879.1"/>
    </source>
</evidence>
<comment type="caution">
    <text evidence="1">The sequence shown here is derived from an EMBL/GenBank/DDBJ whole genome shotgun (WGS) entry which is preliminary data.</text>
</comment>
<reference evidence="1 2" key="1">
    <citation type="submission" date="2019-05" db="EMBL/GenBank/DDBJ databases">
        <title>Emergence of the Ug99 lineage of the wheat stem rust pathogen through somatic hybridization.</title>
        <authorList>
            <person name="Li F."/>
            <person name="Upadhyaya N.M."/>
            <person name="Sperschneider J."/>
            <person name="Matny O."/>
            <person name="Nguyen-Phuc H."/>
            <person name="Mago R."/>
            <person name="Raley C."/>
            <person name="Miller M.E."/>
            <person name="Silverstein K.A.T."/>
            <person name="Henningsen E."/>
            <person name="Hirsch C.D."/>
            <person name="Visser B."/>
            <person name="Pretorius Z.A."/>
            <person name="Steffenson B.J."/>
            <person name="Schwessinger B."/>
            <person name="Dodds P.N."/>
            <person name="Figueroa M."/>
        </authorList>
    </citation>
    <scope>NUCLEOTIDE SEQUENCE [LARGE SCALE GENOMIC DNA]</scope>
    <source>
        <strain evidence="1">21-0</strain>
    </source>
</reference>